<dbReference type="CDD" id="cd02199">
    <property type="entry name" value="YjgF_YER057c_UK114_like_1"/>
    <property type="match status" value="1"/>
</dbReference>
<gene>
    <name evidence="2" type="ORF">RB614_03750</name>
</gene>
<name>A0ABU0Z9B3_9ACTN</name>
<dbReference type="SUPFAM" id="SSF55298">
    <property type="entry name" value="YjgF-like"/>
    <property type="match status" value="1"/>
</dbReference>
<evidence type="ECO:0000259" key="1">
    <source>
        <dbReference type="Pfam" id="PF14588"/>
    </source>
</evidence>
<dbReference type="InterPro" id="IPR035959">
    <property type="entry name" value="RutC-like_sf"/>
</dbReference>
<keyword evidence="3" id="KW-1185">Reference proteome</keyword>
<dbReference type="Gene3D" id="3.30.1330.40">
    <property type="entry name" value="RutC-like"/>
    <property type="match status" value="1"/>
</dbReference>
<dbReference type="Pfam" id="PF14588">
    <property type="entry name" value="YjgF_endoribonc"/>
    <property type="match status" value="1"/>
</dbReference>
<dbReference type="PANTHER" id="PTHR43760:SF1">
    <property type="entry name" value="ENDORIBONUCLEASE L-PSP_CHORISMATE MUTASE-LIKE DOMAIN-CONTAINING PROTEIN"/>
    <property type="match status" value="1"/>
</dbReference>
<evidence type="ECO:0000313" key="3">
    <source>
        <dbReference type="Proteomes" id="UP001230908"/>
    </source>
</evidence>
<feature type="domain" description="Endoribonuclease L-PSP/chorismate mutase-like" evidence="1">
    <location>
        <begin position="5"/>
        <end position="145"/>
    </location>
</feature>
<comment type="caution">
    <text evidence="2">The sequence shown here is derived from an EMBL/GenBank/DDBJ whole genome shotgun (WGS) entry which is preliminary data.</text>
</comment>
<dbReference type="PANTHER" id="PTHR43760">
    <property type="entry name" value="ENDORIBONUCLEASE-RELATED"/>
    <property type="match status" value="1"/>
</dbReference>
<reference evidence="2 3" key="1">
    <citation type="submission" date="2023-08" db="EMBL/GenBank/DDBJ databases">
        <title>Phytohabitans sansha sp. nov., isolated from marine sediment.</title>
        <authorList>
            <person name="Zhao Y."/>
            <person name="Yi K."/>
        </authorList>
    </citation>
    <scope>NUCLEOTIDE SEQUENCE [LARGE SCALE GENOMIC DNA]</scope>
    <source>
        <strain evidence="2 3">ZYX-F-186</strain>
    </source>
</reference>
<protein>
    <submittedName>
        <fullName evidence="2">RidA family protein</fullName>
    </submittedName>
</protein>
<organism evidence="2 3">
    <name type="scientific">Phytohabitans maris</name>
    <dbReference type="NCBI Taxonomy" id="3071409"/>
    <lineage>
        <taxon>Bacteria</taxon>
        <taxon>Bacillati</taxon>
        <taxon>Actinomycetota</taxon>
        <taxon>Actinomycetes</taxon>
        <taxon>Micromonosporales</taxon>
        <taxon>Micromonosporaceae</taxon>
    </lineage>
</organism>
<sequence>MSSAEARVAALGIELPTKVRRGAGLVPTRRHGDLLFVSGHGPEDNDGNLLFRGQLGAEVTIEQGYEAARATGIQLLRSVRDALGSLDRVDYIVKALGFVNSAPGFFEQPAVMHGFSDLMTEVFGERGRHARSAIGTSSLPLNQPVEIELIVAVRDPADPDAT</sequence>
<evidence type="ECO:0000313" key="2">
    <source>
        <dbReference type="EMBL" id="MDQ7903628.1"/>
    </source>
</evidence>
<dbReference type="Proteomes" id="UP001230908">
    <property type="component" value="Unassembled WGS sequence"/>
</dbReference>
<dbReference type="InterPro" id="IPR013813">
    <property type="entry name" value="Endoribo_LPSP/chorism_mut-like"/>
</dbReference>
<proteinExistence type="predicted"/>
<dbReference type="RefSeq" id="WP_308710905.1">
    <property type="nucleotide sequence ID" value="NZ_JAVHUY010000003.1"/>
</dbReference>
<dbReference type="EMBL" id="JAVHUY010000003">
    <property type="protein sequence ID" value="MDQ7903628.1"/>
    <property type="molecule type" value="Genomic_DNA"/>
</dbReference>
<accession>A0ABU0Z9B3</accession>